<evidence type="ECO:0000256" key="6">
    <source>
        <dbReference type="SAM" id="Phobius"/>
    </source>
</evidence>
<organism evidence="7 8">
    <name type="scientific">Irregularibacter muris</name>
    <dbReference type="NCBI Taxonomy" id="1796619"/>
    <lineage>
        <taxon>Bacteria</taxon>
        <taxon>Bacillati</taxon>
        <taxon>Bacillota</taxon>
        <taxon>Clostridia</taxon>
        <taxon>Eubacteriales</taxon>
        <taxon>Eubacteriaceae</taxon>
        <taxon>Irregularibacter</taxon>
    </lineage>
</organism>
<feature type="transmembrane region" description="Helical" evidence="6">
    <location>
        <begin position="43"/>
        <end position="65"/>
    </location>
</feature>
<keyword evidence="3 6" id="KW-0812">Transmembrane</keyword>
<dbReference type="NCBIfam" id="TIGR00765">
    <property type="entry name" value="yihY_not_rbn"/>
    <property type="match status" value="1"/>
</dbReference>
<evidence type="ECO:0000313" key="8">
    <source>
        <dbReference type="Proteomes" id="UP001205748"/>
    </source>
</evidence>
<feature type="transmembrane region" description="Helical" evidence="6">
    <location>
        <begin position="221"/>
        <end position="242"/>
    </location>
</feature>
<sequence>MMPIVLQWLRKKHENKKWFKYIEQMIYRYGDDGVSEIGAQLTYYLTLSIFPFLIFFLNILKLTPLADMDVLYKLLSPLPDQSREIIVNITIGILQQGSMALISFGAIGSIWSSSNGIMSLIKAVNRAYDLDEDRPYIKLRILSILLTLGLVLALVISFGILILGELIFHWMIGSDHWLSLLVWKIFKFLTPFFAMVVLFSLLYKFSPSIKKGIRIKWRDTWLGSIFAALGIISASFIFSFYVNNFSNYSRIYGSIGGIIVFLIWLYIASIIVVLGAELNATRLALKPGNKMARIIVKGNEKNK</sequence>
<dbReference type="PIRSF" id="PIRSF035875">
    <property type="entry name" value="RNase_BN"/>
    <property type="match status" value="1"/>
</dbReference>
<evidence type="ECO:0000256" key="4">
    <source>
        <dbReference type="ARBA" id="ARBA00022989"/>
    </source>
</evidence>
<keyword evidence="4 6" id="KW-1133">Transmembrane helix</keyword>
<evidence type="ECO:0000256" key="5">
    <source>
        <dbReference type="ARBA" id="ARBA00023136"/>
    </source>
</evidence>
<feature type="transmembrane region" description="Helical" evidence="6">
    <location>
        <begin position="85"/>
        <end position="111"/>
    </location>
</feature>
<dbReference type="EMBL" id="JANKAS010000005">
    <property type="protein sequence ID" value="MCR1898851.1"/>
    <property type="molecule type" value="Genomic_DNA"/>
</dbReference>
<proteinExistence type="predicted"/>
<feature type="transmembrane region" description="Helical" evidence="6">
    <location>
        <begin position="254"/>
        <end position="276"/>
    </location>
</feature>
<feature type="transmembrane region" description="Helical" evidence="6">
    <location>
        <begin position="144"/>
        <end position="168"/>
    </location>
</feature>
<gene>
    <name evidence="7" type="ORF">NSA47_07615</name>
</gene>
<keyword evidence="5 6" id="KW-0472">Membrane</keyword>
<feature type="transmembrane region" description="Helical" evidence="6">
    <location>
        <begin position="180"/>
        <end position="201"/>
    </location>
</feature>
<dbReference type="Proteomes" id="UP001205748">
    <property type="component" value="Unassembled WGS sequence"/>
</dbReference>
<dbReference type="PANTHER" id="PTHR30213:SF0">
    <property type="entry name" value="UPF0761 MEMBRANE PROTEIN YIHY"/>
    <property type="match status" value="1"/>
</dbReference>
<reference evidence="7" key="1">
    <citation type="submission" date="2022-07" db="EMBL/GenBank/DDBJ databases">
        <title>Enhanced cultured diversity of the mouse gut microbiota enables custom-made synthetic communities.</title>
        <authorList>
            <person name="Afrizal A."/>
        </authorList>
    </citation>
    <scope>NUCLEOTIDE SEQUENCE</scope>
    <source>
        <strain evidence="7">DSM 28593</strain>
    </source>
</reference>
<keyword evidence="2" id="KW-1003">Cell membrane</keyword>
<evidence type="ECO:0000256" key="2">
    <source>
        <dbReference type="ARBA" id="ARBA00022475"/>
    </source>
</evidence>
<protein>
    <submittedName>
        <fullName evidence="7">YihY/virulence factor BrkB family protein</fullName>
    </submittedName>
</protein>
<evidence type="ECO:0000256" key="3">
    <source>
        <dbReference type="ARBA" id="ARBA00022692"/>
    </source>
</evidence>
<name>A0AAE3HE28_9FIRM</name>
<evidence type="ECO:0000313" key="7">
    <source>
        <dbReference type="EMBL" id="MCR1898851.1"/>
    </source>
</evidence>
<dbReference type="GO" id="GO:0005886">
    <property type="term" value="C:plasma membrane"/>
    <property type="evidence" value="ECO:0007669"/>
    <property type="project" value="UniProtKB-SubCell"/>
</dbReference>
<evidence type="ECO:0000256" key="1">
    <source>
        <dbReference type="ARBA" id="ARBA00004651"/>
    </source>
</evidence>
<comment type="caution">
    <text evidence="7">The sequence shown here is derived from an EMBL/GenBank/DDBJ whole genome shotgun (WGS) entry which is preliminary data.</text>
</comment>
<keyword evidence="8" id="KW-1185">Reference proteome</keyword>
<accession>A0AAE3HE28</accession>
<comment type="subcellular location">
    <subcellularLocation>
        <location evidence="1">Cell membrane</location>
        <topology evidence="1">Multi-pass membrane protein</topology>
    </subcellularLocation>
</comment>
<dbReference type="InterPro" id="IPR017039">
    <property type="entry name" value="Virul_fac_BrkB"/>
</dbReference>
<dbReference type="PANTHER" id="PTHR30213">
    <property type="entry name" value="INNER MEMBRANE PROTEIN YHJD"/>
    <property type="match status" value="1"/>
</dbReference>
<dbReference type="Pfam" id="PF03631">
    <property type="entry name" value="Virul_fac_BrkB"/>
    <property type="match status" value="1"/>
</dbReference>
<dbReference type="AlphaFoldDB" id="A0AAE3HE28"/>